<evidence type="ECO:0008006" key="3">
    <source>
        <dbReference type="Google" id="ProtNLM"/>
    </source>
</evidence>
<name>A0ABX8GW59_9BACT</name>
<protein>
    <recommendedName>
        <fullName evidence="3">Signal transduction histidine kinase dimerisation/phosphoacceptor domain-containing protein</fullName>
    </recommendedName>
</protein>
<accession>A0ABX8GW59</accession>
<organism evidence="1 2">
    <name type="scientific">Flammeovirga kamogawensis</name>
    <dbReference type="NCBI Taxonomy" id="373891"/>
    <lineage>
        <taxon>Bacteria</taxon>
        <taxon>Pseudomonadati</taxon>
        <taxon>Bacteroidota</taxon>
        <taxon>Cytophagia</taxon>
        <taxon>Cytophagales</taxon>
        <taxon>Flammeovirgaceae</taxon>
        <taxon>Flammeovirga</taxon>
    </lineage>
</organism>
<evidence type="ECO:0000313" key="2">
    <source>
        <dbReference type="Proteomes" id="UP000682802"/>
    </source>
</evidence>
<dbReference type="Proteomes" id="UP000682802">
    <property type="component" value="Chromosome 1"/>
</dbReference>
<keyword evidence="2" id="KW-1185">Reference proteome</keyword>
<reference evidence="1 2" key="1">
    <citation type="submission" date="2021-05" db="EMBL/GenBank/DDBJ databases">
        <title>Comparative genomic studies on the polysaccharide-degrading batcterial strains of the Flammeovirga genus.</title>
        <authorList>
            <person name="Zewei F."/>
            <person name="Zheng Z."/>
            <person name="Yu L."/>
            <person name="Ruyue G."/>
            <person name="Yanhong M."/>
            <person name="Yuanyuan C."/>
            <person name="Jingyan G."/>
            <person name="Wenjun H."/>
        </authorList>
    </citation>
    <scope>NUCLEOTIDE SEQUENCE [LARGE SCALE GENOMIC DNA]</scope>
    <source>
        <strain evidence="1 2">YS10</strain>
    </source>
</reference>
<dbReference type="RefSeq" id="WP_144074954.1">
    <property type="nucleotide sequence ID" value="NZ_CP076128.1"/>
</dbReference>
<dbReference type="EMBL" id="CP076128">
    <property type="protein sequence ID" value="QWG07566.1"/>
    <property type="molecule type" value="Genomic_DNA"/>
</dbReference>
<dbReference type="SUPFAM" id="SSF47384">
    <property type="entry name" value="Homodimeric domain of signal transducing histidine kinase"/>
    <property type="match status" value="1"/>
</dbReference>
<dbReference type="Gene3D" id="1.10.287.130">
    <property type="match status" value="1"/>
</dbReference>
<sequence length="204" mass="23832">MNKELLNFYKNSSLGIAVYRRIGKYKFEFVYYNKAGQEMDGVIGIDYNGKLIDEIFPNIKNFGLLDLLEDVYHTGTTKELPLSGYTVNNHLKLYRKNRVQKLEKDLVVSVYSDESKTQEYISRIEKENHILNKALDYTSHDLRGNLSTSLGVLELFETIDVKPDEKEYLLHVMKENLEKIDNNIHRLVRMLYKAISDKEEKVSV</sequence>
<proteinExistence type="predicted"/>
<dbReference type="InterPro" id="IPR036097">
    <property type="entry name" value="HisK_dim/P_sf"/>
</dbReference>
<evidence type="ECO:0000313" key="1">
    <source>
        <dbReference type="EMBL" id="QWG07566.1"/>
    </source>
</evidence>
<gene>
    <name evidence="1" type="ORF">KM029_01110</name>
</gene>